<name>A0AAJ2MUZ8_STEMA</name>
<dbReference type="EMBL" id="JAVSKO010000005">
    <property type="protein sequence ID" value="MDT3468826.1"/>
    <property type="molecule type" value="Genomic_DNA"/>
</dbReference>
<dbReference type="InterPro" id="IPR012341">
    <property type="entry name" value="6hp_glycosidase-like_sf"/>
</dbReference>
<evidence type="ECO:0000259" key="1">
    <source>
        <dbReference type="Pfam" id="PF13575"/>
    </source>
</evidence>
<reference evidence="2" key="1">
    <citation type="submission" date="2023-07" db="EMBL/GenBank/DDBJ databases">
        <title>Comparative genomics of clinical Stenotrophomonas maltophilia isolates reveals regions of diversity which correlate with colonization and persistence in vivo.</title>
        <authorList>
            <person name="Mcdaniel M.S."/>
            <person name="Swords W.E."/>
            <person name="Sumpter N.A."/>
            <person name="Lindgren N.R."/>
            <person name="Billiot C.E."/>
        </authorList>
    </citation>
    <scope>NUCLEOTIDE SEQUENCE</scope>
    <source>
        <strain evidence="2">Ism4</strain>
    </source>
</reference>
<sequence length="966" mass="103218">MTASPAAAVFARITEHFLADARAALAAGLHDPAIDLRPDERKLLHGQGDAALREHAQLKLNRVLLLELHAAARGGDIGPLDSAGALDEFMALATSEGFQQHLQRRYPVLLPRLSRMLEGQCAAVVELAARIGSDRALLTELLDRPAGALRAVSLGRGDLHGGGRTVARLQFDGGTLMYKPRSLRIDATLDGLLAAVFGEGAGRVRVPRVVDRGSHGWAAFAAHRYCSGDEELRAYYRGLGHWLAILRLVGGTDIHLENLIAVGPVPVVVDAESVFSRVIDVEPSGLGDAYDTAVKLMRNSVLRTGIVPFRTTGLGMEGVDLSAAGALPGEQPRVQVPVIIEDGTAPARLGLVEAEVAIAQNHPSPQPDVSLYWDHISEGFVDASGRLRALDAKGELMPLLAGFEGCQVRDVRRPTMAYAELGRMLWHPASLHNESQAVERAVDLLVRNATVSPAAPSDLDTVRGEVDDLRYGDIPIFASLLDGPRIHSIVANWRAMRIDLEDVTIRSTLVATDLNQHALARAEARSGYSYAARQPHADALDARRRALAARAVENLLRLAVHGEDGSMTWITPEVTRSGWTVQPVQPDLYFGLGGIAFALAAYSREVAQGRADPVAGLEPAIDGAIAVFQTMCERHPAEIDGGFVGTGSQIWTLLALHDLLQRPALLALAEHCAEAAERRGFQGPVKFELIDGVSGMILPLLALAEATGSPRWLDLAAAAGRRMQDAAIVDADGARWPTPQFREPIGGFGHGAMGMGWALARLARSQAGSAAERAAWRQLAEEAFAFQAALFEPHTGHWRDIHLQDGQKNFPTWCHGSVGIGLAAADLYARTGDPAQLRDMRRAVADARGKWGFSHTLCHGDVSTRELLVLAAALDPEGCPYARDDAAIEIVSSIEEHQGMVGGLTRAAFTPGLMIGLAGAIYGFLRMHPACVLPSPLLQETAAARAGAMEPRFSSGQAAPAALAEA</sequence>
<dbReference type="SMART" id="SM01260">
    <property type="entry name" value="LANC_like"/>
    <property type="match status" value="1"/>
</dbReference>
<dbReference type="GO" id="GO:0005975">
    <property type="term" value="P:carbohydrate metabolic process"/>
    <property type="evidence" value="ECO:0007669"/>
    <property type="project" value="InterPro"/>
</dbReference>
<dbReference type="Proteomes" id="UP001251948">
    <property type="component" value="Unassembled WGS sequence"/>
</dbReference>
<dbReference type="InterPro" id="IPR025410">
    <property type="entry name" value="Lant_dehyd"/>
</dbReference>
<dbReference type="Gene3D" id="1.50.10.10">
    <property type="match status" value="1"/>
</dbReference>
<gene>
    <name evidence="2" type="ORF">ROV92_12600</name>
</gene>
<dbReference type="NCBIfam" id="TIGR03897">
    <property type="entry name" value="lanti_2_LanM"/>
    <property type="match status" value="1"/>
</dbReference>
<evidence type="ECO:0000313" key="3">
    <source>
        <dbReference type="Proteomes" id="UP001251948"/>
    </source>
</evidence>
<dbReference type="InterPro" id="IPR017146">
    <property type="entry name" value="Lanti_2_LanM"/>
</dbReference>
<dbReference type="Pfam" id="PF13575">
    <property type="entry name" value="DUF4135"/>
    <property type="match status" value="1"/>
</dbReference>
<dbReference type="InterPro" id="IPR007822">
    <property type="entry name" value="LANC-like"/>
</dbReference>
<dbReference type="Pfam" id="PF05147">
    <property type="entry name" value="LANC_like"/>
    <property type="match status" value="1"/>
</dbReference>
<dbReference type="AlphaFoldDB" id="A0AAJ2MUZ8"/>
<dbReference type="CDD" id="cd04792">
    <property type="entry name" value="LanM-like"/>
    <property type="match status" value="1"/>
</dbReference>
<proteinExistence type="predicted"/>
<protein>
    <submittedName>
        <fullName evidence="2">Type 2 lanthipeptide synthetase LanM family protein</fullName>
    </submittedName>
</protein>
<comment type="caution">
    <text evidence="2">The sequence shown here is derived from an EMBL/GenBank/DDBJ whole genome shotgun (WGS) entry which is preliminary data.</text>
</comment>
<dbReference type="PIRSF" id="PIRSF037228">
    <property type="entry name" value="Lant_mod_RumM"/>
    <property type="match status" value="1"/>
</dbReference>
<dbReference type="RefSeq" id="WP_312562557.1">
    <property type="nucleotide sequence ID" value="NZ_JAVSKO010000005.1"/>
</dbReference>
<evidence type="ECO:0000313" key="2">
    <source>
        <dbReference type="EMBL" id="MDT3468826.1"/>
    </source>
</evidence>
<dbReference type="SUPFAM" id="SSF158745">
    <property type="entry name" value="LanC-like"/>
    <property type="match status" value="1"/>
</dbReference>
<organism evidence="2 3">
    <name type="scientific">Stenotrophomonas maltophilia</name>
    <name type="common">Pseudomonas maltophilia</name>
    <name type="synonym">Xanthomonas maltophilia</name>
    <dbReference type="NCBI Taxonomy" id="40324"/>
    <lineage>
        <taxon>Bacteria</taxon>
        <taxon>Pseudomonadati</taxon>
        <taxon>Pseudomonadota</taxon>
        <taxon>Gammaproteobacteria</taxon>
        <taxon>Lysobacterales</taxon>
        <taxon>Lysobacteraceae</taxon>
        <taxon>Stenotrophomonas</taxon>
        <taxon>Stenotrophomonas maltophilia group</taxon>
    </lineage>
</organism>
<dbReference type="GO" id="GO:0031179">
    <property type="term" value="P:peptide modification"/>
    <property type="evidence" value="ECO:0007669"/>
    <property type="project" value="InterPro"/>
</dbReference>
<feature type="domain" description="Lantibiotic biosynthesis protein dehydration" evidence="1">
    <location>
        <begin position="106"/>
        <end position="478"/>
    </location>
</feature>
<dbReference type="PRINTS" id="PR01950">
    <property type="entry name" value="LANCSUPER"/>
</dbReference>
<accession>A0AAJ2MUZ8</accession>